<feature type="repeat" description="TNFR-Cys" evidence="9">
    <location>
        <begin position="163"/>
        <end position="203"/>
    </location>
</feature>
<feature type="disulfide bond" evidence="9">
    <location>
        <begin position="164"/>
        <end position="179"/>
    </location>
</feature>
<evidence type="ECO:0000259" key="12">
    <source>
        <dbReference type="PROSITE" id="PS50050"/>
    </source>
</evidence>
<evidence type="ECO:0000256" key="1">
    <source>
        <dbReference type="ARBA" id="ARBA00004370"/>
    </source>
</evidence>
<dbReference type="PANTHER" id="PTHR46330">
    <property type="entry name" value="TUMOR NECROSIS FACTOR RECEPTOR SUPERFAMILY MEMBER 10B"/>
    <property type="match status" value="1"/>
</dbReference>
<dbReference type="Gene3D" id="2.10.50.10">
    <property type="entry name" value="Tumor Necrosis Factor Receptor, subunit A, domain 2"/>
    <property type="match status" value="3"/>
</dbReference>
<evidence type="ECO:0000259" key="11">
    <source>
        <dbReference type="PROSITE" id="PS50017"/>
    </source>
</evidence>
<name>A0AAW0NLC6_9GOBI</name>
<keyword evidence="14" id="KW-1185">Reference proteome</keyword>
<dbReference type="CDD" id="cd08315">
    <property type="entry name" value="Death_TRAILR_DR4_DR5"/>
    <property type="match status" value="1"/>
</dbReference>
<comment type="subcellular location">
    <subcellularLocation>
        <location evidence="1">Membrane</location>
    </subcellularLocation>
</comment>
<dbReference type="Pfam" id="PF00531">
    <property type="entry name" value="Death"/>
    <property type="match status" value="1"/>
</dbReference>
<dbReference type="InterPro" id="IPR052491">
    <property type="entry name" value="TNFRSF10"/>
</dbReference>
<dbReference type="InterPro" id="IPR001368">
    <property type="entry name" value="TNFR/NGFR_Cys_rich_reg"/>
</dbReference>
<accession>A0AAW0NLC6</accession>
<evidence type="ECO:0000256" key="10">
    <source>
        <dbReference type="SAM" id="Phobius"/>
    </source>
</evidence>
<feature type="domain" description="Death" evidence="11">
    <location>
        <begin position="425"/>
        <end position="489"/>
    </location>
</feature>
<sequence>MFKNAEQKHLPCHVRRCSCRRRRVPGLAPFIAQTSLHFAPLRQTDTSPGKRACVTYNLWIQRVQTDFGNAAKYDVTVKNVTGSLATAIASSLDAAGLDTEVVCFLWWSAGAWAYPGLNRTRRTTHCNADLEYRHGDVCCQNCPAGTHLKSPCSKPSGRSECEECDLGTFTELGNGLKKCLSCSLCRPDQVVVHHCVSTHNTECECKPGGFCAPDQACEVCKRCARCGKDEIVVRNCTSTSNTECKKKPPDSGQASDQTAANITIGLLVPLAAVFVILMVAFLYRRKHKSTEKGSGAKKVTETTKSSYTAKKPYGCNGAEKSLEQSPRCWTLVRPKSLPVVDLEEQRSLCEGSGSTSNSQDNLITSLPLFTCTAPAASSCAPAASSSALTTRVDEPQFNIVPVNGQASLRRSFDFFEEMDVYYHSRFFRRLGLSDNVIKSRDSLTYVDRVHELLNLWLEKRGREAALKDLLSALMDLNQRRTAETIVERAVEAGYFVHE</sequence>
<keyword evidence="5 10" id="KW-0472">Membrane</keyword>
<comment type="caution">
    <text evidence="13">The sequence shown here is derived from an EMBL/GenBank/DDBJ whole genome shotgun (WGS) entry which is preliminary data.</text>
</comment>
<feature type="disulfide bond" evidence="9">
    <location>
        <begin position="223"/>
        <end position="236"/>
    </location>
</feature>
<evidence type="ECO:0000256" key="7">
    <source>
        <dbReference type="ARBA" id="ARBA00023170"/>
    </source>
</evidence>
<dbReference type="PROSITE" id="PS50017">
    <property type="entry name" value="DEATH_DOMAIN"/>
    <property type="match status" value="1"/>
</dbReference>
<feature type="domain" description="TNFR-Cys" evidence="12">
    <location>
        <begin position="163"/>
        <end position="203"/>
    </location>
</feature>
<keyword evidence="3" id="KW-0732">Signal</keyword>
<dbReference type="GO" id="GO:0009986">
    <property type="term" value="C:cell surface"/>
    <property type="evidence" value="ECO:0007669"/>
    <property type="project" value="TreeGrafter"/>
</dbReference>
<keyword evidence="10" id="KW-0812">Transmembrane</keyword>
<dbReference type="Pfam" id="PF00020">
    <property type="entry name" value="TNFR_c6"/>
    <property type="match status" value="2"/>
</dbReference>
<dbReference type="InterPro" id="IPR000488">
    <property type="entry name" value="Death_dom"/>
</dbReference>
<keyword evidence="4" id="KW-0677">Repeat</keyword>
<dbReference type="PANTHER" id="PTHR46330:SF6">
    <property type="entry name" value="HEMATOPOIETIC DEATH RECEPTOR-RELATED"/>
    <property type="match status" value="1"/>
</dbReference>
<evidence type="ECO:0000256" key="9">
    <source>
        <dbReference type="PROSITE-ProRule" id="PRU00206"/>
    </source>
</evidence>
<dbReference type="Proteomes" id="UP001460270">
    <property type="component" value="Unassembled WGS sequence"/>
</dbReference>
<reference evidence="14" key="1">
    <citation type="submission" date="2024-04" db="EMBL/GenBank/DDBJ databases">
        <title>Salinicola lusitanus LLJ914,a marine bacterium isolated from the Okinawa Trough.</title>
        <authorList>
            <person name="Li J."/>
        </authorList>
    </citation>
    <scope>NUCLEOTIDE SEQUENCE [LARGE SCALE GENOMIC DNA]</scope>
</reference>
<evidence type="ECO:0000256" key="5">
    <source>
        <dbReference type="ARBA" id="ARBA00023136"/>
    </source>
</evidence>
<dbReference type="GO" id="GO:0005886">
    <property type="term" value="C:plasma membrane"/>
    <property type="evidence" value="ECO:0007669"/>
    <property type="project" value="TreeGrafter"/>
</dbReference>
<evidence type="ECO:0000256" key="6">
    <source>
        <dbReference type="ARBA" id="ARBA00023157"/>
    </source>
</evidence>
<feature type="transmembrane region" description="Helical" evidence="10">
    <location>
        <begin position="262"/>
        <end position="283"/>
    </location>
</feature>
<organism evidence="13 14">
    <name type="scientific">Mugilogobius chulae</name>
    <name type="common">yellowstripe goby</name>
    <dbReference type="NCBI Taxonomy" id="88201"/>
    <lineage>
        <taxon>Eukaryota</taxon>
        <taxon>Metazoa</taxon>
        <taxon>Chordata</taxon>
        <taxon>Craniata</taxon>
        <taxon>Vertebrata</taxon>
        <taxon>Euteleostomi</taxon>
        <taxon>Actinopterygii</taxon>
        <taxon>Neopterygii</taxon>
        <taxon>Teleostei</taxon>
        <taxon>Neoteleostei</taxon>
        <taxon>Acanthomorphata</taxon>
        <taxon>Gobiaria</taxon>
        <taxon>Gobiiformes</taxon>
        <taxon>Gobioidei</taxon>
        <taxon>Gobiidae</taxon>
        <taxon>Gobionellinae</taxon>
        <taxon>Mugilogobius</taxon>
    </lineage>
</organism>
<dbReference type="PROSITE" id="PS50050">
    <property type="entry name" value="TNFR_NGFR_2"/>
    <property type="match status" value="2"/>
</dbReference>
<dbReference type="GO" id="GO:0036462">
    <property type="term" value="P:TRAIL-activated apoptotic signaling pathway"/>
    <property type="evidence" value="ECO:0007669"/>
    <property type="project" value="TreeGrafter"/>
</dbReference>
<evidence type="ECO:0000256" key="3">
    <source>
        <dbReference type="ARBA" id="ARBA00022729"/>
    </source>
</evidence>
<keyword evidence="8" id="KW-0325">Glycoprotein</keyword>
<keyword evidence="7" id="KW-0675">Receptor</keyword>
<keyword evidence="10" id="KW-1133">Transmembrane helix</keyword>
<dbReference type="SUPFAM" id="SSF57586">
    <property type="entry name" value="TNF receptor-like"/>
    <property type="match status" value="2"/>
</dbReference>
<dbReference type="AlphaFoldDB" id="A0AAW0NLC6"/>
<feature type="domain" description="TNFR-Cys" evidence="12">
    <location>
        <begin position="204"/>
        <end position="244"/>
    </location>
</feature>
<gene>
    <name evidence="13" type="ORF">WMY93_020432</name>
</gene>
<evidence type="ECO:0000256" key="4">
    <source>
        <dbReference type="ARBA" id="ARBA00022737"/>
    </source>
</evidence>
<dbReference type="SUPFAM" id="SSF47986">
    <property type="entry name" value="DEATH domain"/>
    <property type="match status" value="1"/>
</dbReference>
<evidence type="ECO:0000256" key="8">
    <source>
        <dbReference type="ARBA" id="ARBA00023180"/>
    </source>
</evidence>
<evidence type="ECO:0000313" key="13">
    <source>
        <dbReference type="EMBL" id="KAK7899579.1"/>
    </source>
</evidence>
<dbReference type="SMART" id="SM00208">
    <property type="entry name" value="TNFR"/>
    <property type="match status" value="3"/>
</dbReference>
<feature type="disulfide bond" evidence="9">
    <location>
        <begin position="226"/>
        <end position="244"/>
    </location>
</feature>
<feature type="repeat" description="TNFR-Cys" evidence="9">
    <location>
        <begin position="204"/>
        <end position="244"/>
    </location>
</feature>
<dbReference type="GO" id="GO:0043065">
    <property type="term" value="P:positive regulation of apoptotic process"/>
    <property type="evidence" value="ECO:0007669"/>
    <property type="project" value="TreeGrafter"/>
</dbReference>
<dbReference type="InterPro" id="IPR011029">
    <property type="entry name" value="DEATH-like_dom_sf"/>
</dbReference>
<proteinExistence type="predicted"/>
<dbReference type="Gene3D" id="1.10.533.10">
    <property type="entry name" value="Death Domain, Fas"/>
    <property type="match status" value="1"/>
</dbReference>
<feature type="disulfide bond" evidence="9">
    <location>
        <begin position="205"/>
        <end position="220"/>
    </location>
</feature>
<evidence type="ECO:0000313" key="14">
    <source>
        <dbReference type="Proteomes" id="UP001460270"/>
    </source>
</evidence>
<protein>
    <submittedName>
        <fullName evidence="13">Uncharacterized protein</fullName>
    </submittedName>
</protein>
<dbReference type="InterPro" id="IPR034029">
    <property type="entry name" value="TNFRSF10A/B_death"/>
</dbReference>
<evidence type="ECO:0000256" key="2">
    <source>
        <dbReference type="ARBA" id="ARBA00022703"/>
    </source>
</evidence>
<dbReference type="EMBL" id="JBBPFD010000014">
    <property type="protein sequence ID" value="KAK7899579.1"/>
    <property type="molecule type" value="Genomic_DNA"/>
</dbReference>
<keyword evidence="6 9" id="KW-1015">Disulfide bond</keyword>
<feature type="disulfide bond" evidence="9">
    <location>
        <begin position="185"/>
        <end position="203"/>
    </location>
</feature>
<keyword evidence="2" id="KW-0053">Apoptosis</keyword>
<feature type="disulfide bond" evidence="9">
    <location>
        <begin position="182"/>
        <end position="195"/>
    </location>
</feature>